<evidence type="ECO:0000256" key="2">
    <source>
        <dbReference type="ARBA" id="ARBA00022448"/>
    </source>
</evidence>
<evidence type="ECO:0000256" key="7">
    <source>
        <dbReference type="RuleBase" id="RU363032"/>
    </source>
</evidence>
<feature type="transmembrane region" description="Helical" evidence="7">
    <location>
        <begin position="182"/>
        <end position="203"/>
    </location>
</feature>
<sequence>MANEHPTPSGSDPATESTPEPAGLPAQRLPPGPIGRRRAEKLDRLGELAGAPPDERGESITRETLRRLRRSPMAITGAAIVLAFVILAFIGPVIAPHPPRAFVGLDQVRPGQIPGPSAEYWFGLDQLGRDVFSRLLVGAQQTLLVGVVATLIGFTVGAIIGGVAGAANALGGRIGGWIDSVLMRFIDMLLAMPPLLLAFSVAAVIGRSLWAVMIAVGVAAVPIFARLLRASMIAQAHRDYVLAATALGVKKRRIVVSHIFPNSLAPVIVQATLTLATAIIEAAALSFLGLGNPDTGVPEWGTMLAQAQDQLAVRPSLAIYPAVAIIITALGFTLLGEAMREALDPKLRR</sequence>
<keyword evidence="11" id="KW-1185">Reference proteome</keyword>
<keyword evidence="2 7" id="KW-0813">Transport</keyword>
<gene>
    <name evidence="10" type="ORF">JQS43_00925</name>
</gene>
<evidence type="ECO:0000256" key="6">
    <source>
        <dbReference type="ARBA" id="ARBA00023136"/>
    </source>
</evidence>
<feature type="transmembrane region" description="Helical" evidence="7">
    <location>
        <begin position="74"/>
        <end position="95"/>
    </location>
</feature>
<name>A0A895YB61_9ACTN</name>
<organism evidence="10 11">
    <name type="scientific">Natronosporangium hydrolyticum</name>
    <dbReference type="NCBI Taxonomy" id="2811111"/>
    <lineage>
        <taxon>Bacteria</taxon>
        <taxon>Bacillati</taxon>
        <taxon>Actinomycetota</taxon>
        <taxon>Actinomycetes</taxon>
        <taxon>Micromonosporales</taxon>
        <taxon>Micromonosporaceae</taxon>
        <taxon>Natronosporangium</taxon>
    </lineage>
</organism>
<dbReference type="EMBL" id="CP070499">
    <property type="protein sequence ID" value="QSB14987.1"/>
    <property type="molecule type" value="Genomic_DNA"/>
</dbReference>
<feature type="transmembrane region" description="Helical" evidence="7">
    <location>
        <begin position="143"/>
        <end position="170"/>
    </location>
</feature>
<dbReference type="Proteomes" id="UP000662857">
    <property type="component" value="Chromosome"/>
</dbReference>
<keyword evidence="3" id="KW-1003">Cell membrane</keyword>
<feature type="transmembrane region" description="Helical" evidence="7">
    <location>
        <begin position="209"/>
        <end position="228"/>
    </location>
</feature>
<feature type="transmembrane region" description="Helical" evidence="7">
    <location>
        <begin position="318"/>
        <end position="339"/>
    </location>
</feature>
<feature type="region of interest" description="Disordered" evidence="8">
    <location>
        <begin position="1"/>
        <end position="59"/>
    </location>
</feature>
<evidence type="ECO:0000256" key="3">
    <source>
        <dbReference type="ARBA" id="ARBA00022475"/>
    </source>
</evidence>
<evidence type="ECO:0000256" key="8">
    <source>
        <dbReference type="SAM" id="MobiDB-lite"/>
    </source>
</evidence>
<dbReference type="RefSeq" id="WP_239677152.1">
    <property type="nucleotide sequence ID" value="NZ_CP070499.1"/>
</dbReference>
<dbReference type="AlphaFoldDB" id="A0A895YB61"/>
<evidence type="ECO:0000256" key="1">
    <source>
        <dbReference type="ARBA" id="ARBA00004651"/>
    </source>
</evidence>
<dbReference type="Gene3D" id="1.10.3720.10">
    <property type="entry name" value="MetI-like"/>
    <property type="match status" value="1"/>
</dbReference>
<evidence type="ECO:0000256" key="5">
    <source>
        <dbReference type="ARBA" id="ARBA00022989"/>
    </source>
</evidence>
<dbReference type="InterPro" id="IPR025966">
    <property type="entry name" value="OppC_N"/>
</dbReference>
<reference evidence="10" key="1">
    <citation type="submission" date="2021-02" db="EMBL/GenBank/DDBJ databases">
        <title>Natrosporangium hydrolyticum gen. nov., sp. nov, a haloalkaliphilic actinobacterium from a soda solonchak soil.</title>
        <authorList>
            <person name="Sorokin D.Y."/>
            <person name="Khijniak T.V."/>
            <person name="Zakharycheva A.P."/>
            <person name="Boueva O.V."/>
            <person name="Ariskina E.V."/>
            <person name="Hahnke R.L."/>
            <person name="Bunk B."/>
            <person name="Sproer C."/>
            <person name="Schumann P."/>
            <person name="Evtushenko L.I."/>
            <person name="Kublanov I.V."/>
        </authorList>
    </citation>
    <scope>NUCLEOTIDE SEQUENCE</scope>
    <source>
        <strain evidence="10">DSM 106523</strain>
    </source>
</reference>
<dbReference type="InterPro" id="IPR050366">
    <property type="entry name" value="BP-dependent_transpt_permease"/>
</dbReference>
<dbReference type="Pfam" id="PF00528">
    <property type="entry name" value="BPD_transp_1"/>
    <property type="match status" value="1"/>
</dbReference>
<feature type="transmembrane region" description="Helical" evidence="7">
    <location>
        <begin position="267"/>
        <end position="290"/>
    </location>
</feature>
<feature type="domain" description="ABC transmembrane type-1" evidence="9">
    <location>
        <begin position="139"/>
        <end position="336"/>
    </location>
</feature>
<dbReference type="InterPro" id="IPR035906">
    <property type="entry name" value="MetI-like_sf"/>
</dbReference>
<evidence type="ECO:0000313" key="10">
    <source>
        <dbReference type="EMBL" id="QSB14987.1"/>
    </source>
</evidence>
<dbReference type="Pfam" id="PF12911">
    <property type="entry name" value="OppC_N"/>
    <property type="match status" value="1"/>
</dbReference>
<keyword evidence="5 7" id="KW-1133">Transmembrane helix</keyword>
<dbReference type="PANTHER" id="PTHR43386">
    <property type="entry name" value="OLIGOPEPTIDE TRANSPORT SYSTEM PERMEASE PROTEIN APPC"/>
    <property type="match status" value="1"/>
</dbReference>
<dbReference type="KEGG" id="nhy:JQS43_00925"/>
<dbReference type="PANTHER" id="PTHR43386:SF6">
    <property type="entry name" value="ABC TRANSPORTER PERMEASE PROTEIN"/>
    <property type="match status" value="1"/>
</dbReference>
<comment type="similarity">
    <text evidence="7">Belongs to the binding-protein-dependent transport system permease family.</text>
</comment>
<feature type="compositionally biased region" description="Polar residues" evidence="8">
    <location>
        <begin position="1"/>
        <end position="18"/>
    </location>
</feature>
<evidence type="ECO:0000259" key="9">
    <source>
        <dbReference type="PROSITE" id="PS50928"/>
    </source>
</evidence>
<dbReference type="GO" id="GO:0055085">
    <property type="term" value="P:transmembrane transport"/>
    <property type="evidence" value="ECO:0007669"/>
    <property type="project" value="InterPro"/>
</dbReference>
<evidence type="ECO:0000256" key="4">
    <source>
        <dbReference type="ARBA" id="ARBA00022692"/>
    </source>
</evidence>
<dbReference type="PROSITE" id="PS50928">
    <property type="entry name" value="ABC_TM1"/>
    <property type="match status" value="1"/>
</dbReference>
<dbReference type="InterPro" id="IPR000515">
    <property type="entry name" value="MetI-like"/>
</dbReference>
<keyword evidence="4 7" id="KW-0812">Transmembrane</keyword>
<dbReference type="GO" id="GO:0005886">
    <property type="term" value="C:plasma membrane"/>
    <property type="evidence" value="ECO:0007669"/>
    <property type="project" value="UniProtKB-SubCell"/>
</dbReference>
<dbReference type="CDD" id="cd06261">
    <property type="entry name" value="TM_PBP2"/>
    <property type="match status" value="1"/>
</dbReference>
<accession>A0A895YB61</accession>
<comment type="subcellular location">
    <subcellularLocation>
        <location evidence="1 7">Cell membrane</location>
        <topology evidence="1 7">Multi-pass membrane protein</topology>
    </subcellularLocation>
</comment>
<keyword evidence="6 7" id="KW-0472">Membrane</keyword>
<proteinExistence type="inferred from homology"/>
<dbReference type="SUPFAM" id="SSF161098">
    <property type="entry name" value="MetI-like"/>
    <property type="match status" value="1"/>
</dbReference>
<protein>
    <submittedName>
        <fullName evidence="10">ABC transporter permease</fullName>
    </submittedName>
</protein>
<evidence type="ECO:0000313" key="11">
    <source>
        <dbReference type="Proteomes" id="UP000662857"/>
    </source>
</evidence>